<dbReference type="Proteomes" id="UP000490980">
    <property type="component" value="Unassembled WGS sequence"/>
</dbReference>
<dbReference type="GO" id="GO:0016811">
    <property type="term" value="F:hydrolase activity, acting on carbon-nitrogen (but not peptide) bonds, in linear amides"/>
    <property type="evidence" value="ECO:0007669"/>
    <property type="project" value="TreeGrafter"/>
</dbReference>
<dbReference type="AlphaFoldDB" id="A0A7X5ZHR1"/>
<organism evidence="1 2">
    <name type="scientific">Luteibacter anthropi</name>
    <dbReference type="NCBI Taxonomy" id="564369"/>
    <lineage>
        <taxon>Bacteria</taxon>
        <taxon>Pseudomonadati</taxon>
        <taxon>Pseudomonadota</taxon>
        <taxon>Gammaproteobacteria</taxon>
        <taxon>Lysobacterales</taxon>
        <taxon>Rhodanobacteraceae</taxon>
        <taxon>Luteibacter</taxon>
    </lineage>
</organism>
<keyword evidence="2" id="KW-1185">Reference proteome</keyword>
<dbReference type="Gene3D" id="3.40.50.10320">
    <property type="entry name" value="LmbE-like"/>
    <property type="match status" value="1"/>
</dbReference>
<protein>
    <submittedName>
        <fullName evidence="1">PIG-L family deacetylase</fullName>
    </submittedName>
</protein>
<comment type="caution">
    <text evidence="1">The sequence shown here is derived from an EMBL/GenBank/DDBJ whole genome shotgun (WGS) entry which is preliminary data.</text>
</comment>
<dbReference type="PANTHER" id="PTHR12993:SF11">
    <property type="entry name" value="N-ACETYLGLUCOSAMINYL-PHOSPHATIDYLINOSITOL DE-N-ACETYLASE"/>
    <property type="match status" value="1"/>
</dbReference>
<dbReference type="InterPro" id="IPR003737">
    <property type="entry name" value="GlcNAc_PI_deacetylase-related"/>
</dbReference>
<evidence type="ECO:0000313" key="2">
    <source>
        <dbReference type="Proteomes" id="UP000490980"/>
    </source>
</evidence>
<dbReference type="EMBL" id="JAARLZ010000003">
    <property type="protein sequence ID" value="NII05974.1"/>
    <property type="molecule type" value="Genomic_DNA"/>
</dbReference>
<accession>A0A7X5ZHR1</accession>
<reference evidence="1 2" key="1">
    <citation type="submission" date="2020-03" db="EMBL/GenBank/DDBJ databases">
        <authorList>
            <person name="Lai Q."/>
        </authorList>
    </citation>
    <scope>NUCLEOTIDE SEQUENCE [LARGE SCALE GENOMIC DNA]</scope>
    <source>
        <strain evidence="1 2">CCUG 25036</strain>
    </source>
</reference>
<sequence>MRFHEGPTVTPAPAIDARTRLLVVAPHPDDETLGAGALIRHVLAQGGSADVLLLTDGDNNPWPQRWEERRVFIRAKDRANWGRRRRGEVLAAMARLGLGQSQLHALGWPDMGLTDALRFRHGPAVHAVRDVILRVRPGLVVMPDLADSHPDHGAAHVLARLALWEAGSPARVLTYMVHGRSDGGHRMTFDEPGASAGSRDIRLAAMREHRSQLILSERRMLAMAGRPECFGPAKPATGGAALRLPWRPGHLARMRLRLLLADGEGSVVWPWHKAPLAHREGAWWLPLRQVPGPAFVKLTADLATPWIHDHYGWACRDDAASGLVAREPA</sequence>
<gene>
    <name evidence="1" type="ORF">HBF25_06150</name>
</gene>
<dbReference type="PANTHER" id="PTHR12993">
    <property type="entry name" value="N-ACETYLGLUCOSAMINYL-PHOSPHATIDYLINOSITOL DE-N-ACETYLASE-RELATED"/>
    <property type="match status" value="1"/>
</dbReference>
<proteinExistence type="predicted"/>
<dbReference type="SUPFAM" id="SSF102588">
    <property type="entry name" value="LmbE-like"/>
    <property type="match status" value="1"/>
</dbReference>
<dbReference type="Pfam" id="PF02585">
    <property type="entry name" value="PIG-L"/>
    <property type="match status" value="1"/>
</dbReference>
<name>A0A7X5ZHR1_9GAMM</name>
<dbReference type="InterPro" id="IPR024078">
    <property type="entry name" value="LmbE-like_dom_sf"/>
</dbReference>
<evidence type="ECO:0000313" key="1">
    <source>
        <dbReference type="EMBL" id="NII05974.1"/>
    </source>
</evidence>